<proteinExistence type="predicted"/>
<dbReference type="PANTHER" id="PTHR13593:SF113">
    <property type="entry name" value="SI:DKEY-266F7.9"/>
    <property type="match status" value="1"/>
</dbReference>
<dbReference type="InterPro" id="IPR017946">
    <property type="entry name" value="PLC-like_Pdiesterase_TIM-brl"/>
</dbReference>
<evidence type="ECO:0008006" key="3">
    <source>
        <dbReference type="Google" id="ProtNLM"/>
    </source>
</evidence>
<protein>
    <recommendedName>
        <fullName evidence="3">PLC-like phosphodiesterase</fullName>
    </recommendedName>
</protein>
<reference evidence="1" key="1">
    <citation type="submission" date="2022-06" db="EMBL/GenBank/DDBJ databases">
        <title>Genome Sequence of Candolleomyces eurysporus.</title>
        <authorList>
            <person name="Buettner E."/>
        </authorList>
    </citation>
    <scope>NUCLEOTIDE SEQUENCE</scope>
    <source>
        <strain evidence="1">VTCC 930004</strain>
    </source>
</reference>
<dbReference type="OrthoDB" id="1046782at2759"/>
<feature type="non-terminal residue" evidence="1">
    <location>
        <position position="1"/>
    </location>
</feature>
<dbReference type="InterPro" id="IPR051057">
    <property type="entry name" value="PI-PLC_domain"/>
</dbReference>
<dbReference type="GO" id="GO:0006629">
    <property type="term" value="P:lipid metabolic process"/>
    <property type="evidence" value="ECO:0007669"/>
    <property type="project" value="InterPro"/>
</dbReference>
<dbReference type="PANTHER" id="PTHR13593">
    <property type="match status" value="1"/>
</dbReference>
<gene>
    <name evidence="1" type="ORF">H1R20_g11599</name>
</gene>
<dbReference type="Proteomes" id="UP001140091">
    <property type="component" value="Unassembled WGS sequence"/>
</dbReference>
<name>A0A9W8J6S1_9AGAR</name>
<dbReference type="AlphaFoldDB" id="A0A9W8J6S1"/>
<dbReference type="PROSITE" id="PS50007">
    <property type="entry name" value="PIPLC_X_DOMAIN"/>
    <property type="match status" value="1"/>
</dbReference>
<comment type="caution">
    <text evidence="1">The sequence shown here is derived from an EMBL/GenBank/DDBJ whole genome shotgun (WGS) entry which is preliminary data.</text>
</comment>
<dbReference type="GO" id="GO:0008081">
    <property type="term" value="F:phosphoric diester hydrolase activity"/>
    <property type="evidence" value="ECO:0007669"/>
    <property type="project" value="InterPro"/>
</dbReference>
<organism evidence="1 2">
    <name type="scientific">Candolleomyces eurysporus</name>
    <dbReference type="NCBI Taxonomy" id="2828524"/>
    <lineage>
        <taxon>Eukaryota</taxon>
        <taxon>Fungi</taxon>
        <taxon>Dikarya</taxon>
        <taxon>Basidiomycota</taxon>
        <taxon>Agaricomycotina</taxon>
        <taxon>Agaricomycetes</taxon>
        <taxon>Agaricomycetidae</taxon>
        <taxon>Agaricales</taxon>
        <taxon>Agaricineae</taxon>
        <taxon>Psathyrellaceae</taxon>
        <taxon>Candolleomyces</taxon>
    </lineage>
</organism>
<dbReference type="Gene3D" id="3.20.20.190">
    <property type="entry name" value="Phosphatidylinositol (PI) phosphodiesterase"/>
    <property type="match status" value="1"/>
</dbReference>
<dbReference type="SUPFAM" id="SSF51695">
    <property type="entry name" value="PLC-like phosphodiesterases"/>
    <property type="match status" value="1"/>
</dbReference>
<evidence type="ECO:0000313" key="2">
    <source>
        <dbReference type="Proteomes" id="UP001140091"/>
    </source>
</evidence>
<evidence type="ECO:0000313" key="1">
    <source>
        <dbReference type="EMBL" id="KAJ2925495.1"/>
    </source>
</evidence>
<accession>A0A9W8J6S1</accession>
<sequence length="494" mass="54596">MAFSLYNLTDTPIEASSSSHDVAAFVLHPRKPTTLKLPRFHGRHVNLQNAVDGAALNQEVKTFRVSLPGHWEKRGASWIDLKVAADCPWRVYWFRPAKSMVVLSKRNMASYLSELPDTLSLAALVLPGTHDSMAFYGWPISQCQSRSTPLSTQFLDGVRVLDVRLAAIPILPPPGPETGGGSPQTLPLPQFKLVTYHGIYPEHTPFTTVLSSLHTYLTSPAGARETIVMSLKQEDFTITPPTTFSRLVKEEIMNSPGGFKDTNEKGERDLGMWYLQNRVPNLGEVRGKVVLFSRFGVNGEEWEGGWEGLGIHPLHWPNSEKKGFVWHLKGTAIRTHDWYAIPSLLAIPEKSMLSTLVLKPNMPFPLTFPLTPEPSSNGEGGGNRARVYGPETLNIAYLSAATVPLALPSIVATGWGFPGWKMGFEGVNARVGRWLMEQLVPDFESFSPIESAAAPKSVENGYGAVKQGRSQYKQGVYMKDSADEKRAAWSSQRN</sequence>
<dbReference type="EMBL" id="JANBPK010001170">
    <property type="protein sequence ID" value="KAJ2925495.1"/>
    <property type="molecule type" value="Genomic_DNA"/>
</dbReference>
<keyword evidence="2" id="KW-1185">Reference proteome</keyword>